<organism evidence="1 2">
    <name type="scientific">Pseudomonas helmanticensis</name>
    <dbReference type="NCBI Taxonomy" id="1471381"/>
    <lineage>
        <taxon>Bacteria</taxon>
        <taxon>Pseudomonadati</taxon>
        <taxon>Pseudomonadota</taxon>
        <taxon>Gammaproteobacteria</taxon>
        <taxon>Pseudomonadales</taxon>
        <taxon>Pseudomonadaceae</taxon>
        <taxon>Pseudomonas</taxon>
    </lineage>
</organism>
<dbReference type="EMBL" id="FXUY01000001">
    <property type="protein sequence ID" value="SMQ24076.1"/>
    <property type="molecule type" value="Genomic_DNA"/>
</dbReference>
<accession>A0ACD2U2R4</accession>
<comment type="caution">
    <text evidence="1">The sequence shown here is derived from an EMBL/GenBank/DDBJ whole genome shotgun (WGS) entry which is preliminary data.</text>
</comment>
<protein>
    <submittedName>
        <fullName evidence="1">Uncharacterized protein</fullName>
    </submittedName>
</protein>
<evidence type="ECO:0000313" key="2">
    <source>
        <dbReference type="Proteomes" id="UP001158048"/>
    </source>
</evidence>
<keyword evidence="2" id="KW-1185">Reference proteome</keyword>
<evidence type="ECO:0000313" key="1">
    <source>
        <dbReference type="EMBL" id="SMQ24076.1"/>
    </source>
</evidence>
<sequence>MPLNQRSSMGAIKFCLGILLLFCNADFSYRKPRRVFTTGFVCFCMVVAVTELLILTMIYYPPR</sequence>
<reference evidence="1" key="1">
    <citation type="submission" date="2017-05" db="EMBL/GenBank/DDBJ databases">
        <authorList>
            <person name="Varghese N."/>
            <person name="Submissions S."/>
        </authorList>
    </citation>
    <scope>NUCLEOTIDE SEQUENCE</scope>
    <source>
        <strain evidence="1">LMG 28168</strain>
    </source>
</reference>
<name>A0ACD2U2R4_9PSED</name>
<proteinExistence type="predicted"/>
<dbReference type="Proteomes" id="UP001158048">
    <property type="component" value="Unassembled WGS sequence"/>
</dbReference>
<gene>
    <name evidence="1" type="ORF">SAMN04488483_1393</name>
</gene>